<keyword evidence="6" id="KW-0137">Centromere</keyword>
<evidence type="ECO:0000256" key="1">
    <source>
        <dbReference type="ARBA" id="ARBA00004123"/>
    </source>
</evidence>
<comment type="similarity">
    <text evidence="3">Belongs to the CENP-O/MCM21 family.</text>
</comment>
<evidence type="ECO:0000313" key="9">
    <source>
        <dbReference type="Proteomes" id="UP000037136"/>
    </source>
</evidence>
<feature type="coiled-coil region" evidence="7">
    <location>
        <begin position="10"/>
        <end position="37"/>
    </location>
</feature>
<dbReference type="GO" id="GO:0031511">
    <property type="term" value="C:Mis6-Sim4 complex"/>
    <property type="evidence" value="ECO:0007669"/>
    <property type="project" value="TreeGrafter"/>
</dbReference>
<keyword evidence="7" id="KW-0175">Coiled coil</keyword>
<proteinExistence type="inferred from homology"/>
<keyword evidence="9" id="KW-1185">Reference proteome</keyword>
<name>A0A2A9P431_OPHUN</name>
<dbReference type="Proteomes" id="UP000037136">
    <property type="component" value="Unassembled WGS sequence"/>
</dbReference>
<accession>A0A2A9P431</accession>
<evidence type="ECO:0000256" key="4">
    <source>
        <dbReference type="ARBA" id="ARBA00022454"/>
    </source>
</evidence>
<reference evidence="8 9" key="2">
    <citation type="journal article" date="2017" name="Sci. Rep.">
        <title>Ant-infecting Ophiocordyceps genomes reveal a high diversity of potential behavioral manipulation genes and a possible major role for enterotoxins.</title>
        <authorList>
            <person name="de Bekker C."/>
            <person name="Ohm R.A."/>
            <person name="Evans H.C."/>
            <person name="Brachmann A."/>
            <person name="Hughes D.P."/>
        </authorList>
    </citation>
    <scope>NUCLEOTIDE SEQUENCE [LARGE SCALE GENOMIC DNA]</scope>
    <source>
        <strain evidence="8 9">SC16a</strain>
    </source>
</reference>
<evidence type="ECO:0000256" key="5">
    <source>
        <dbReference type="ARBA" id="ARBA00023242"/>
    </source>
</evidence>
<keyword evidence="5" id="KW-0539">Nucleus</keyword>
<dbReference type="STRING" id="268505.A0A2A9P431"/>
<evidence type="ECO:0000256" key="3">
    <source>
        <dbReference type="ARBA" id="ARBA00007321"/>
    </source>
</evidence>
<dbReference type="EMBL" id="LAZP02000794">
    <property type="protein sequence ID" value="PFH55717.1"/>
    <property type="molecule type" value="Genomic_DNA"/>
</dbReference>
<dbReference type="PANTHER" id="PTHR14582">
    <property type="entry name" value="INNER KINETOCHORE SUBUNIT MAL2"/>
    <property type="match status" value="1"/>
</dbReference>
<dbReference type="InterPro" id="IPR018464">
    <property type="entry name" value="CENP-O"/>
</dbReference>
<evidence type="ECO:0000256" key="2">
    <source>
        <dbReference type="ARBA" id="ARBA00004584"/>
    </source>
</evidence>
<comment type="subcellular location">
    <subcellularLocation>
        <location evidence="2">Chromosome</location>
        <location evidence="2">Centromere</location>
    </subcellularLocation>
    <subcellularLocation>
        <location evidence="1">Nucleus</location>
    </subcellularLocation>
</comment>
<evidence type="ECO:0000313" key="8">
    <source>
        <dbReference type="EMBL" id="PFH55717.1"/>
    </source>
</evidence>
<keyword evidence="4" id="KW-0158">Chromosome</keyword>
<dbReference type="GO" id="GO:0005634">
    <property type="term" value="C:nucleus"/>
    <property type="evidence" value="ECO:0007669"/>
    <property type="project" value="UniProtKB-SubCell"/>
</dbReference>
<dbReference type="OrthoDB" id="10050372at2759"/>
<gene>
    <name evidence="8" type="ORF">XA68_17736</name>
</gene>
<organism evidence="8 9">
    <name type="scientific">Ophiocordyceps unilateralis</name>
    <name type="common">Zombie-ant fungus</name>
    <name type="synonym">Torrubia unilateralis</name>
    <dbReference type="NCBI Taxonomy" id="268505"/>
    <lineage>
        <taxon>Eukaryota</taxon>
        <taxon>Fungi</taxon>
        <taxon>Dikarya</taxon>
        <taxon>Ascomycota</taxon>
        <taxon>Pezizomycotina</taxon>
        <taxon>Sordariomycetes</taxon>
        <taxon>Hypocreomycetidae</taxon>
        <taxon>Hypocreales</taxon>
        <taxon>Ophiocordycipitaceae</taxon>
        <taxon>Ophiocordyceps</taxon>
    </lineage>
</organism>
<reference evidence="8 9" key="1">
    <citation type="journal article" date="2015" name="BMC Genomics">
        <title>Gene expression during zombie ant biting behavior reflects the complexity underlying fungal parasitic behavioral manipulation.</title>
        <authorList>
            <person name="de Bekker C."/>
            <person name="Ohm R.A."/>
            <person name="Loreto R.G."/>
            <person name="Sebastian A."/>
            <person name="Albert I."/>
            <person name="Merrow M."/>
            <person name="Brachmann A."/>
            <person name="Hughes D.P."/>
        </authorList>
    </citation>
    <scope>NUCLEOTIDE SEQUENCE [LARGE SCALE GENOMIC DNA]</scope>
    <source>
        <strain evidence="8 9">SC16a</strain>
    </source>
</reference>
<protein>
    <recommendedName>
        <fullName evidence="10">Cenp-O kinetochore centromere component</fullName>
    </recommendedName>
</protein>
<evidence type="ECO:0000256" key="7">
    <source>
        <dbReference type="SAM" id="Coils"/>
    </source>
</evidence>
<sequence>METDSPPSNASPLDKELEDLRDQAVNLRKELQIQCSTLLASFIGSSTQLATRARQNGAYTQRCNYRTSAPITAFKVQDPDPCAVDDGNVLGLRFEVMSRGQFHRPYYVMLNRPYIESGSRNLRLHRHTLPPPVAVKALAARHLPGPDARQDLQRFVAELRRDMTRYHNRMGVAADLRRRLGLHHRVPRPGSAAHSVVDVVIADIEAKHVKMAWADGRSARLVLDEDGRLRNLVVFDPRGRDWNTEIQLMGSRDDGLQEIVARLQQGDSLRSEKRVSA</sequence>
<dbReference type="Pfam" id="PF09496">
    <property type="entry name" value="CENP-O"/>
    <property type="match status" value="1"/>
</dbReference>
<comment type="caution">
    <text evidence="8">The sequence shown here is derived from an EMBL/GenBank/DDBJ whole genome shotgun (WGS) entry which is preliminary data.</text>
</comment>
<dbReference type="AlphaFoldDB" id="A0A2A9P431"/>
<dbReference type="PANTHER" id="PTHR14582:SF1">
    <property type="entry name" value="CENTROMERE PROTEIN O"/>
    <property type="match status" value="1"/>
</dbReference>
<evidence type="ECO:0000256" key="6">
    <source>
        <dbReference type="ARBA" id="ARBA00023328"/>
    </source>
</evidence>
<evidence type="ECO:0008006" key="10">
    <source>
        <dbReference type="Google" id="ProtNLM"/>
    </source>
</evidence>